<sequence>MAQALAIVHKNLPLGKTIPANVTKGTLNETILKCVDNSGARELRVIGVKGFNGVRRRKPAAGVGDMVICSVISGDMKIRKQVVKAIIVRQKMPYRRPDGTRVVFEDNAAAIINDDGSPKGTEIRGIIAKEVAARWDKIASMARGLM</sequence>
<keyword evidence="3" id="KW-0687">Ribonucleoprotein</keyword>
<dbReference type="NCBIfam" id="NF006344">
    <property type="entry name" value="PRK08571.1"/>
    <property type="match status" value="1"/>
</dbReference>
<comment type="similarity">
    <text evidence="1">Belongs to the universal ribosomal protein uL14 family.</text>
</comment>
<dbReference type="Pfam" id="PF00238">
    <property type="entry name" value="Ribosomal_L14"/>
    <property type="match status" value="1"/>
</dbReference>
<dbReference type="InterPro" id="IPR000218">
    <property type="entry name" value="Ribosomal_uL14"/>
</dbReference>
<gene>
    <name evidence="4" type="primary">rpl14p</name>
    <name evidence="4" type="ORF">MSIBF_A2440009</name>
    <name evidence="5" type="ORF">MSIBF_A2640005</name>
</gene>
<dbReference type="GO" id="GO:0003735">
    <property type="term" value="F:structural constituent of ribosome"/>
    <property type="evidence" value="ECO:0007669"/>
    <property type="project" value="InterPro"/>
</dbReference>
<dbReference type="GO" id="GO:0070180">
    <property type="term" value="F:large ribosomal subunit rRNA binding"/>
    <property type="evidence" value="ECO:0007669"/>
    <property type="project" value="TreeGrafter"/>
</dbReference>
<dbReference type="AlphaFoldDB" id="A0A098EAI8"/>
<dbReference type="EMBL" id="CCXY01000162">
    <property type="protein sequence ID" value="CEG12541.1"/>
    <property type="molecule type" value="Genomic_DNA"/>
</dbReference>
<evidence type="ECO:0000256" key="2">
    <source>
        <dbReference type="ARBA" id="ARBA00022980"/>
    </source>
</evidence>
<dbReference type="PANTHER" id="PTHR11761:SF8">
    <property type="entry name" value="LARGE RIBOSOMAL SUBUNIT PROTEIN UL14"/>
    <property type="match status" value="1"/>
</dbReference>
<protein>
    <submittedName>
        <fullName evidence="4">50S ribosomal protein L14P</fullName>
    </submittedName>
</protein>
<dbReference type="SMART" id="SM01374">
    <property type="entry name" value="Ribosomal_L14"/>
    <property type="match status" value="1"/>
</dbReference>
<dbReference type="FunFam" id="2.40.150.20:FF:000007">
    <property type="entry name" value="50S ribosomal protein L14"/>
    <property type="match status" value="1"/>
</dbReference>
<dbReference type="HAMAP" id="MF_01367">
    <property type="entry name" value="Ribosomal_uL14"/>
    <property type="match status" value="1"/>
</dbReference>
<name>A0A098EAI8_9ZZZZ</name>
<dbReference type="GO" id="GO:0022625">
    <property type="term" value="C:cytosolic large ribosomal subunit"/>
    <property type="evidence" value="ECO:0007669"/>
    <property type="project" value="TreeGrafter"/>
</dbReference>
<dbReference type="GO" id="GO:0006412">
    <property type="term" value="P:translation"/>
    <property type="evidence" value="ECO:0007669"/>
    <property type="project" value="InterPro"/>
</dbReference>
<dbReference type="PANTHER" id="PTHR11761">
    <property type="entry name" value="50S/60S RIBOSOMAL PROTEIN L14/L23"/>
    <property type="match status" value="1"/>
</dbReference>
<reference evidence="4" key="1">
    <citation type="submission" date="2014-09" db="EMBL/GenBank/DDBJ databases">
        <authorList>
            <person name="Probst J Alexander"/>
        </authorList>
    </citation>
    <scope>NUCLEOTIDE SEQUENCE</scope>
</reference>
<evidence type="ECO:0000256" key="3">
    <source>
        <dbReference type="ARBA" id="ARBA00023274"/>
    </source>
</evidence>
<dbReference type="CDD" id="cd00337">
    <property type="entry name" value="Ribosomal_uL14"/>
    <property type="match status" value="1"/>
</dbReference>
<organism evidence="4">
    <name type="scientific">groundwater metagenome</name>
    <dbReference type="NCBI Taxonomy" id="717931"/>
    <lineage>
        <taxon>unclassified sequences</taxon>
        <taxon>metagenomes</taxon>
        <taxon>ecological metagenomes</taxon>
    </lineage>
</organism>
<dbReference type="EMBL" id="CCXY01000184">
    <property type="protein sequence ID" value="CEG12707.1"/>
    <property type="molecule type" value="Genomic_DNA"/>
</dbReference>
<dbReference type="InterPro" id="IPR036853">
    <property type="entry name" value="Ribosomal_uL14_sf"/>
</dbReference>
<dbReference type="SUPFAM" id="SSF50193">
    <property type="entry name" value="Ribosomal protein L14"/>
    <property type="match status" value="1"/>
</dbReference>
<keyword evidence="2 4" id="KW-0689">Ribosomal protein</keyword>
<evidence type="ECO:0000313" key="4">
    <source>
        <dbReference type="EMBL" id="CEG12541.1"/>
    </source>
</evidence>
<dbReference type="Gene3D" id="2.40.150.20">
    <property type="entry name" value="Ribosomal protein L14"/>
    <property type="match status" value="1"/>
</dbReference>
<proteinExistence type="inferred from homology"/>
<evidence type="ECO:0000256" key="1">
    <source>
        <dbReference type="ARBA" id="ARBA00010745"/>
    </source>
</evidence>
<accession>A0A098EAI8</accession>
<evidence type="ECO:0000313" key="5">
    <source>
        <dbReference type="EMBL" id="CEG12707.1"/>
    </source>
</evidence>